<dbReference type="InterPro" id="IPR014776">
    <property type="entry name" value="4pyrrole_Mease_sub2"/>
</dbReference>
<keyword evidence="6" id="KW-0627">Porphyrin biosynthesis</keyword>
<dbReference type="EC" id="2.1.1.107" evidence="2"/>
<reference evidence="8 9" key="1">
    <citation type="journal article" date="2012" name="J. Bacteriol.">
        <title>Complete genome sequence of a thermophilic methanogen, Methanocella conradii HZ254, isolated from Chinese rice field soil.</title>
        <authorList>
            <person name="Lu Z."/>
            <person name="Lu Y."/>
        </authorList>
    </citation>
    <scope>NUCLEOTIDE SEQUENCE [LARGE SCALE GENOMIC DNA]</scope>
    <source>
        <strain evidence="9">DSM 24694 / JCM 17849 / CGMCC 1.5162 / HZ254</strain>
    </source>
</reference>
<evidence type="ECO:0000313" key="9">
    <source>
        <dbReference type="Proteomes" id="UP000005233"/>
    </source>
</evidence>
<protein>
    <recommendedName>
        <fullName evidence="2">uroporphyrinogen-III C-methyltransferase</fullName>
        <ecNumber evidence="2">2.1.1.107</ecNumber>
    </recommendedName>
</protein>
<dbReference type="FunFam" id="3.40.1010.10:FF:000001">
    <property type="entry name" value="Siroheme synthase"/>
    <property type="match status" value="1"/>
</dbReference>
<dbReference type="GeneID" id="11970201"/>
<accession>H8IA25</accession>
<dbReference type="SUPFAM" id="SSF53790">
    <property type="entry name" value="Tetrapyrrole methylase"/>
    <property type="match status" value="1"/>
</dbReference>
<dbReference type="NCBIfam" id="TIGR01469">
    <property type="entry name" value="cobA_cysG_Cterm"/>
    <property type="match status" value="1"/>
</dbReference>
<dbReference type="InterPro" id="IPR050161">
    <property type="entry name" value="Siro_Cobalamin_biosynth"/>
</dbReference>
<keyword evidence="9" id="KW-1185">Reference proteome</keyword>
<evidence type="ECO:0000256" key="3">
    <source>
        <dbReference type="ARBA" id="ARBA00022603"/>
    </source>
</evidence>
<dbReference type="RefSeq" id="WP_014404930.1">
    <property type="nucleotide sequence ID" value="NC_017034.1"/>
</dbReference>
<dbReference type="AlphaFoldDB" id="H8IA25"/>
<sequence length="246" mass="26027">MTEKGKVYLVGAGPGDPELLTIKAERLISEADVILYDALVGEGVKGLFPPGARLIDVGKRADDHNFSQEEINEMLVGLASQYKRIVRLKGGDPYVFGRGGEEAEALVKAGIEVEVVPGVTSAIAVPGQAGIPVTHRGYSSALTIITGHEDPTKGDSALNFKALAQMKGTIVILMGVSRLRENVEALLANGKPMDTPVAIIERGTTDRERITSGTLGNIVSMAELRGVKPPAIIVVGEVVGLRRILK</sequence>
<organism evidence="8 9">
    <name type="scientific">Methanocella conradii (strain DSM 24694 / JCM 17849 / CGMCC 1.5162 / HZ254)</name>
    <dbReference type="NCBI Taxonomy" id="1041930"/>
    <lineage>
        <taxon>Archaea</taxon>
        <taxon>Methanobacteriati</taxon>
        <taxon>Methanobacteriota</taxon>
        <taxon>Stenosarchaea group</taxon>
        <taxon>Methanomicrobia</taxon>
        <taxon>Methanocellales</taxon>
        <taxon>Methanocellaceae</taxon>
        <taxon>Methanocella</taxon>
    </lineage>
</organism>
<evidence type="ECO:0000256" key="5">
    <source>
        <dbReference type="ARBA" id="ARBA00022691"/>
    </source>
</evidence>
<evidence type="ECO:0000259" key="7">
    <source>
        <dbReference type="Pfam" id="PF00590"/>
    </source>
</evidence>
<evidence type="ECO:0000256" key="1">
    <source>
        <dbReference type="ARBA" id="ARBA00011738"/>
    </source>
</evidence>
<comment type="subunit">
    <text evidence="1">Homodimer.</text>
</comment>
<dbReference type="Gene3D" id="3.40.1010.10">
    <property type="entry name" value="Cobalt-precorrin-4 Transmethylase, Domain 1"/>
    <property type="match status" value="1"/>
</dbReference>
<dbReference type="InterPro" id="IPR000878">
    <property type="entry name" value="4pyrrol_Mease"/>
</dbReference>
<dbReference type="eggNOG" id="arCOG00644">
    <property type="taxonomic scope" value="Archaea"/>
</dbReference>
<keyword evidence="3 8" id="KW-0489">Methyltransferase</keyword>
<proteinExistence type="predicted"/>
<dbReference type="PANTHER" id="PTHR45790">
    <property type="entry name" value="SIROHEME SYNTHASE-RELATED"/>
    <property type="match status" value="1"/>
</dbReference>
<dbReference type="NCBIfam" id="NF004790">
    <property type="entry name" value="PRK06136.1"/>
    <property type="match status" value="1"/>
</dbReference>
<dbReference type="InterPro" id="IPR035996">
    <property type="entry name" value="4pyrrol_Methylase_sf"/>
</dbReference>
<dbReference type="GO" id="GO:0032259">
    <property type="term" value="P:methylation"/>
    <property type="evidence" value="ECO:0007669"/>
    <property type="project" value="UniProtKB-KW"/>
</dbReference>
<evidence type="ECO:0000256" key="2">
    <source>
        <dbReference type="ARBA" id="ARBA00012162"/>
    </source>
</evidence>
<evidence type="ECO:0000313" key="8">
    <source>
        <dbReference type="EMBL" id="AFC99091.1"/>
    </source>
</evidence>
<dbReference type="EMBL" id="CP003243">
    <property type="protein sequence ID" value="AFC99091.1"/>
    <property type="molecule type" value="Genomic_DNA"/>
</dbReference>
<name>H8IA25_METCZ</name>
<dbReference type="STRING" id="1041930.Mtc_0320"/>
<dbReference type="FunFam" id="3.30.950.10:FF:000001">
    <property type="entry name" value="Siroheme synthase"/>
    <property type="match status" value="1"/>
</dbReference>
<evidence type="ECO:0000256" key="4">
    <source>
        <dbReference type="ARBA" id="ARBA00022679"/>
    </source>
</evidence>
<dbReference type="PANTHER" id="PTHR45790:SF3">
    <property type="entry name" value="S-ADENOSYL-L-METHIONINE-DEPENDENT UROPORPHYRINOGEN III METHYLTRANSFERASE, CHLOROPLASTIC"/>
    <property type="match status" value="1"/>
</dbReference>
<dbReference type="GO" id="GO:0004851">
    <property type="term" value="F:uroporphyrin-III C-methyltransferase activity"/>
    <property type="evidence" value="ECO:0007669"/>
    <property type="project" value="UniProtKB-EC"/>
</dbReference>
<evidence type="ECO:0000256" key="6">
    <source>
        <dbReference type="ARBA" id="ARBA00023244"/>
    </source>
</evidence>
<dbReference type="InterPro" id="IPR006366">
    <property type="entry name" value="CobA/CysG_C"/>
</dbReference>
<keyword evidence="5" id="KW-0949">S-adenosyl-L-methionine</keyword>
<dbReference type="CDD" id="cd11642">
    <property type="entry name" value="SUMT"/>
    <property type="match status" value="1"/>
</dbReference>
<dbReference type="HOGENOM" id="CLU_011276_7_0_2"/>
<dbReference type="OrthoDB" id="24444at2157"/>
<feature type="domain" description="Tetrapyrrole methylase" evidence="7">
    <location>
        <begin position="6"/>
        <end position="218"/>
    </location>
</feature>
<dbReference type="InterPro" id="IPR003043">
    <property type="entry name" value="Uropor_MeTrfase_CS"/>
</dbReference>
<dbReference type="Proteomes" id="UP000005233">
    <property type="component" value="Chromosome"/>
</dbReference>
<keyword evidence="4 8" id="KW-0808">Transferase</keyword>
<dbReference type="GO" id="GO:0019354">
    <property type="term" value="P:siroheme biosynthetic process"/>
    <property type="evidence" value="ECO:0007669"/>
    <property type="project" value="InterPro"/>
</dbReference>
<dbReference type="PROSITE" id="PS00839">
    <property type="entry name" value="SUMT_1"/>
    <property type="match status" value="1"/>
</dbReference>
<dbReference type="Gene3D" id="3.30.950.10">
    <property type="entry name" value="Methyltransferase, Cobalt-precorrin-4 Transmethylase, Domain 2"/>
    <property type="match status" value="1"/>
</dbReference>
<dbReference type="Pfam" id="PF00590">
    <property type="entry name" value="TP_methylase"/>
    <property type="match status" value="1"/>
</dbReference>
<dbReference type="InterPro" id="IPR014777">
    <property type="entry name" value="4pyrrole_Mease_sub1"/>
</dbReference>
<gene>
    <name evidence="8" type="primary">cobA</name>
    <name evidence="8" type="ordered locus">Mtc_0320</name>
</gene>
<dbReference type="KEGG" id="mez:Mtc_0320"/>